<accession>A0A7K3NKF5</accession>
<feature type="modified residue" description="4-aspartylphosphate" evidence="4">
    <location>
        <position position="778"/>
    </location>
</feature>
<keyword evidence="6" id="KW-0812">Transmembrane</keyword>
<dbReference type="InterPro" id="IPR000014">
    <property type="entry name" value="PAS"/>
</dbReference>
<dbReference type="SMART" id="SM00086">
    <property type="entry name" value="PAC"/>
    <property type="match status" value="2"/>
</dbReference>
<evidence type="ECO:0000313" key="11">
    <source>
        <dbReference type="EMBL" id="NDY56688.1"/>
    </source>
</evidence>
<keyword evidence="12" id="KW-1185">Reference proteome</keyword>
<dbReference type="InterPro" id="IPR013655">
    <property type="entry name" value="PAS_fold_3"/>
</dbReference>
<dbReference type="PANTHER" id="PTHR45339">
    <property type="entry name" value="HYBRID SIGNAL TRANSDUCTION HISTIDINE KINASE J"/>
    <property type="match status" value="1"/>
</dbReference>
<dbReference type="PROSITE" id="PS50113">
    <property type="entry name" value="PAC"/>
    <property type="match status" value="2"/>
</dbReference>
<proteinExistence type="predicted"/>
<dbReference type="InterPro" id="IPR003594">
    <property type="entry name" value="HATPase_dom"/>
</dbReference>
<dbReference type="NCBIfam" id="TIGR00229">
    <property type="entry name" value="sensory_box"/>
    <property type="match status" value="2"/>
</dbReference>
<dbReference type="InterPro" id="IPR003661">
    <property type="entry name" value="HisK_dim/P_dom"/>
</dbReference>
<evidence type="ECO:0000256" key="2">
    <source>
        <dbReference type="ARBA" id="ARBA00012438"/>
    </source>
</evidence>
<dbReference type="Gene3D" id="3.30.450.20">
    <property type="entry name" value="PAS domain"/>
    <property type="match status" value="3"/>
</dbReference>
<dbReference type="SUPFAM" id="SSF55874">
    <property type="entry name" value="ATPase domain of HSP90 chaperone/DNA topoisomerase II/histidine kinase"/>
    <property type="match status" value="1"/>
</dbReference>
<dbReference type="PROSITE" id="PS50109">
    <property type="entry name" value="HIS_KIN"/>
    <property type="match status" value="1"/>
</dbReference>
<dbReference type="PANTHER" id="PTHR45339:SF5">
    <property type="entry name" value="HISTIDINE KINASE"/>
    <property type="match status" value="1"/>
</dbReference>
<dbReference type="InterPro" id="IPR005467">
    <property type="entry name" value="His_kinase_dom"/>
</dbReference>
<dbReference type="PRINTS" id="PR00344">
    <property type="entry name" value="BCTRLSENSOR"/>
</dbReference>
<dbReference type="InterPro" id="IPR013767">
    <property type="entry name" value="PAS_fold"/>
</dbReference>
<keyword evidence="6" id="KW-0472">Membrane</keyword>
<evidence type="ECO:0000259" key="8">
    <source>
        <dbReference type="PROSITE" id="PS50110"/>
    </source>
</evidence>
<dbReference type="InterPro" id="IPR036097">
    <property type="entry name" value="HisK_dim/P_sf"/>
</dbReference>
<evidence type="ECO:0000256" key="1">
    <source>
        <dbReference type="ARBA" id="ARBA00000085"/>
    </source>
</evidence>
<evidence type="ECO:0000259" key="10">
    <source>
        <dbReference type="PROSITE" id="PS50113"/>
    </source>
</evidence>
<dbReference type="CDD" id="cd16922">
    <property type="entry name" value="HATPase_EvgS-ArcB-TorS-like"/>
    <property type="match status" value="1"/>
</dbReference>
<dbReference type="Gene3D" id="1.10.287.130">
    <property type="match status" value="1"/>
</dbReference>
<feature type="domain" description="Response regulatory" evidence="8">
    <location>
        <begin position="729"/>
        <end position="848"/>
    </location>
</feature>
<dbReference type="PROSITE" id="PS50110">
    <property type="entry name" value="RESPONSE_REGULATORY"/>
    <property type="match status" value="1"/>
</dbReference>
<evidence type="ECO:0000259" key="9">
    <source>
        <dbReference type="PROSITE" id="PS50112"/>
    </source>
</evidence>
<reference evidence="11 12" key="1">
    <citation type="submission" date="2020-02" db="EMBL/GenBank/DDBJ databases">
        <title>Comparative genomics of sulfur disproportionating microorganisms.</title>
        <authorList>
            <person name="Ward L.M."/>
            <person name="Bertran E."/>
            <person name="Johnston D.T."/>
        </authorList>
    </citation>
    <scope>NUCLEOTIDE SEQUENCE [LARGE SCALE GENOMIC DNA]</scope>
    <source>
        <strain evidence="11 12">DSM 3696</strain>
    </source>
</reference>
<dbReference type="SUPFAM" id="SSF47384">
    <property type="entry name" value="Homodimeric domain of signal transducing histidine kinase"/>
    <property type="match status" value="1"/>
</dbReference>
<dbReference type="Pfam" id="PF08447">
    <property type="entry name" value="PAS_3"/>
    <property type="match status" value="1"/>
</dbReference>
<feature type="domain" description="PAS" evidence="9">
    <location>
        <begin position="88"/>
        <end position="157"/>
    </location>
</feature>
<evidence type="ECO:0000313" key="12">
    <source>
        <dbReference type="Proteomes" id="UP000469724"/>
    </source>
</evidence>
<dbReference type="SMART" id="SM00388">
    <property type="entry name" value="HisKA"/>
    <property type="match status" value="1"/>
</dbReference>
<feature type="domain" description="Histidine kinase" evidence="7">
    <location>
        <begin position="474"/>
        <end position="707"/>
    </location>
</feature>
<dbReference type="InterPro" id="IPR001789">
    <property type="entry name" value="Sig_transdc_resp-reg_receiver"/>
</dbReference>
<dbReference type="InterPro" id="IPR000700">
    <property type="entry name" value="PAS-assoc_C"/>
</dbReference>
<dbReference type="PROSITE" id="PS50112">
    <property type="entry name" value="PAS"/>
    <property type="match status" value="2"/>
</dbReference>
<dbReference type="RefSeq" id="WP_163301739.1">
    <property type="nucleotide sequence ID" value="NZ_JAAGRQ010000025.1"/>
</dbReference>
<dbReference type="EC" id="2.7.13.3" evidence="2"/>
<comment type="caution">
    <text evidence="11">The sequence shown here is derived from an EMBL/GenBank/DDBJ whole genome shotgun (WGS) entry which is preliminary data.</text>
</comment>
<dbReference type="GO" id="GO:0006355">
    <property type="term" value="P:regulation of DNA-templated transcription"/>
    <property type="evidence" value="ECO:0007669"/>
    <property type="project" value="InterPro"/>
</dbReference>
<feature type="coiled-coil region" evidence="5">
    <location>
        <begin position="447"/>
        <end position="474"/>
    </location>
</feature>
<dbReference type="SMART" id="SM00387">
    <property type="entry name" value="HATPase_c"/>
    <property type="match status" value="1"/>
</dbReference>
<dbReference type="SUPFAM" id="SSF52172">
    <property type="entry name" value="CheY-like"/>
    <property type="match status" value="1"/>
</dbReference>
<dbReference type="Pfam" id="PF00512">
    <property type="entry name" value="HisKA"/>
    <property type="match status" value="1"/>
</dbReference>
<protein>
    <recommendedName>
        <fullName evidence="2">histidine kinase</fullName>
        <ecNumber evidence="2">2.7.13.3</ecNumber>
    </recommendedName>
</protein>
<dbReference type="CDD" id="cd17546">
    <property type="entry name" value="REC_hyHK_CKI1_RcsC-like"/>
    <property type="match status" value="1"/>
</dbReference>
<evidence type="ECO:0000256" key="5">
    <source>
        <dbReference type="SAM" id="Coils"/>
    </source>
</evidence>
<dbReference type="InterPro" id="IPR035965">
    <property type="entry name" value="PAS-like_dom_sf"/>
</dbReference>
<dbReference type="CDD" id="cd00082">
    <property type="entry name" value="HisKA"/>
    <property type="match status" value="1"/>
</dbReference>
<feature type="domain" description="PAC" evidence="10">
    <location>
        <begin position="279"/>
        <end position="327"/>
    </location>
</feature>
<evidence type="ECO:0000256" key="4">
    <source>
        <dbReference type="PROSITE-ProRule" id="PRU00169"/>
    </source>
</evidence>
<keyword evidence="5" id="KW-0175">Coiled coil</keyword>
<feature type="domain" description="PAC" evidence="10">
    <location>
        <begin position="160"/>
        <end position="212"/>
    </location>
</feature>
<feature type="domain" description="PAS" evidence="9">
    <location>
        <begin position="206"/>
        <end position="276"/>
    </location>
</feature>
<evidence type="ECO:0000259" key="7">
    <source>
        <dbReference type="PROSITE" id="PS50109"/>
    </source>
</evidence>
<dbReference type="SMART" id="SM00448">
    <property type="entry name" value="REC"/>
    <property type="match status" value="1"/>
</dbReference>
<keyword evidence="3 4" id="KW-0597">Phosphoprotein</keyword>
<dbReference type="Proteomes" id="UP000469724">
    <property type="component" value="Unassembled WGS sequence"/>
</dbReference>
<sequence length="854" mass="94501">MFKPGNRYVLLIPAVYFLAAGAWILFSDLAVTALFRDPQSIADMQTFKGWFFVMATSLLLYALLRRVEAGQRGHTDSLFAARREIAAAGDRLASVVNAAPLAIYLLDREGRVSLWNPAAERLFGWKEAEVMGRPLPTVPEQHKAEFEAILARAFAKAPPANLDVVRMRRDGSLLEVSLHAAPIDDGHGELTGVLFMASDVTAARELARERDRLFNHSMDLLSITDYAGVLQQVNPAWTRTLGYSSQALVGRPVVELVHPDDLSAFLAMGERLVEGSPVRNFEARYRTKDGSYAWLSFASHPLPEQQRIFSVARDISDRKLAEEELLKRRRFMEVVLTSLPIGVSVRLLDSGLATFQNPRYSEILGWPPEALATLDGYFGSLFPDPRERTAIRERILSDVQSGEPGRMSWKDLPITTAKGERRHVTIASFPVPGHNVLVATVLDTTFRTLAEQSMAEAKKQAEQANQAKTQFLANMSHELRTPLNAIFGMSQLAQTTSLPPDQAECWDITFQSAKKLLSIVDNLIELANMESGAVQLTVKEFDIRSLVDSLCRTHEVQARLKNLNFTWRVADDVGDILVGDPFRLRQILVNLLVNAIRFTMRGGITLTVERYEAPPDGPRRVFVDQGFAGECLLFRIADTGIGIPADKLASIFDSFALAEDYLTKKYGGTGLGLSIAKQLTELLGGSVWVESTPGQGSVFSFTAAFWLPTCRVSFPTDDAPPQDTAAPLRVLLVEDDTSNRLSAATMLRHMGHAVTEAENGQEALRALASDPFDMVLMDIQMPVMDGLTATRHIRHGEVPGPVKNIPIVALTAYAMESDRERFLTAGMDDFLAKPFEMQALADTVGRVMAKRRFN</sequence>
<dbReference type="InterPro" id="IPR004358">
    <property type="entry name" value="Sig_transdc_His_kin-like_C"/>
</dbReference>
<dbReference type="Gene3D" id="3.30.565.10">
    <property type="entry name" value="Histidine kinase-like ATPase, C-terminal domain"/>
    <property type="match status" value="1"/>
</dbReference>
<dbReference type="FunFam" id="3.30.565.10:FF:000010">
    <property type="entry name" value="Sensor histidine kinase RcsC"/>
    <property type="match status" value="1"/>
</dbReference>
<dbReference type="InterPro" id="IPR036890">
    <property type="entry name" value="HATPase_C_sf"/>
</dbReference>
<gene>
    <name evidence="11" type="ORF">G3N56_08020</name>
</gene>
<dbReference type="InterPro" id="IPR011006">
    <property type="entry name" value="CheY-like_superfamily"/>
</dbReference>
<dbReference type="Pfam" id="PF00072">
    <property type="entry name" value="Response_reg"/>
    <property type="match status" value="1"/>
</dbReference>
<dbReference type="SUPFAM" id="SSF55785">
    <property type="entry name" value="PYP-like sensor domain (PAS domain)"/>
    <property type="match status" value="3"/>
</dbReference>
<dbReference type="Gene3D" id="3.40.50.2300">
    <property type="match status" value="1"/>
</dbReference>
<keyword evidence="6" id="KW-1133">Transmembrane helix</keyword>
<dbReference type="EMBL" id="JAAGRQ010000025">
    <property type="protein sequence ID" value="NDY56688.1"/>
    <property type="molecule type" value="Genomic_DNA"/>
</dbReference>
<dbReference type="SMART" id="SM00091">
    <property type="entry name" value="PAS"/>
    <property type="match status" value="3"/>
</dbReference>
<dbReference type="AlphaFoldDB" id="A0A7K3NKF5"/>
<evidence type="ECO:0000256" key="6">
    <source>
        <dbReference type="SAM" id="Phobius"/>
    </source>
</evidence>
<dbReference type="Pfam" id="PF02518">
    <property type="entry name" value="HATPase_c"/>
    <property type="match status" value="1"/>
</dbReference>
<dbReference type="InterPro" id="IPR001610">
    <property type="entry name" value="PAC"/>
</dbReference>
<dbReference type="GO" id="GO:0000155">
    <property type="term" value="F:phosphorelay sensor kinase activity"/>
    <property type="evidence" value="ECO:0007669"/>
    <property type="project" value="InterPro"/>
</dbReference>
<organism evidence="11 12">
    <name type="scientific">Desulfolutivibrio sulfodismutans</name>
    <dbReference type="NCBI Taxonomy" id="63561"/>
    <lineage>
        <taxon>Bacteria</taxon>
        <taxon>Pseudomonadati</taxon>
        <taxon>Thermodesulfobacteriota</taxon>
        <taxon>Desulfovibrionia</taxon>
        <taxon>Desulfovibrionales</taxon>
        <taxon>Desulfovibrionaceae</taxon>
        <taxon>Desulfolutivibrio</taxon>
    </lineage>
</organism>
<feature type="transmembrane region" description="Helical" evidence="6">
    <location>
        <begin position="12"/>
        <end position="35"/>
    </location>
</feature>
<dbReference type="CDD" id="cd00130">
    <property type="entry name" value="PAS"/>
    <property type="match status" value="2"/>
</dbReference>
<comment type="catalytic activity">
    <reaction evidence="1">
        <text>ATP + protein L-histidine = ADP + protein N-phospho-L-histidine.</text>
        <dbReference type="EC" id="2.7.13.3"/>
    </reaction>
</comment>
<evidence type="ECO:0000256" key="3">
    <source>
        <dbReference type="ARBA" id="ARBA00022553"/>
    </source>
</evidence>
<name>A0A7K3NKF5_9BACT</name>
<dbReference type="Pfam" id="PF00989">
    <property type="entry name" value="PAS"/>
    <property type="match status" value="1"/>
</dbReference>